<dbReference type="AlphaFoldDB" id="A0A9N9KIB3"/>
<proteinExistence type="predicted"/>
<evidence type="ECO:0000313" key="1">
    <source>
        <dbReference type="EMBL" id="CAG8833381.1"/>
    </source>
</evidence>
<accession>A0A9N9KIB3</accession>
<evidence type="ECO:0000313" key="2">
    <source>
        <dbReference type="Proteomes" id="UP000789759"/>
    </source>
</evidence>
<feature type="non-terminal residue" evidence="1">
    <location>
        <position position="1"/>
    </location>
</feature>
<dbReference type="OrthoDB" id="2370001at2759"/>
<protein>
    <submittedName>
        <fullName evidence="1">20386_t:CDS:1</fullName>
    </submittedName>
</protein>
<reference evidence="1" key="1">
    <citation type="submission" date="2021-06" db="EMBL/GenBank/DDBJ databases">
        <authorList>
            <person name="Kallberg Y."/>
            <person name="Tangrot J."/>
            <person name="Rosling A."/>
        </authorList>
    </citation>
    <scope>NUCLEOTIDE SEQUENCE</scope>
    <source>
        <strain evidence="1">FL966</strain>
    </source>
</reference>
<keyword evidence="2" id="KW-1185">Reference proteome</keyword>
<dbReference type="Proteomes" id="UP000789759">
    <property type="component" value="Unassembled WGS sequence"/>
</dbReference>
<name>A0A9N9KIB3_9GLOM</name>
<sequence length="127" mass="15102">YLKELYYKSIFELSLSTLIDHTNPFNNNDNISYYMHTLAYNSYDYNDLLQDAYKYASIVTTEIRNHFLDCPLFARMKILNPVEWSYKKEELLEFDNDELQVLLNHYGSLKTINEQNFLSLVDSDSCI</sequence>
<comment type="caution">
    <text evidence="1">The sequence shown here is derived from an EMBL/GenBank/DDBJ whole genome shotgun (WGS) entry which is preliminary data.</text>
</comment>
<gene>
    <name evidence="1" type="ORF">CPELLU_LOCUS20966</name>
</gene>
<dbReference type="EMBL" id="CAJVQA010070736">
    <property type="protein sequence ID" value="CAG8833381.1"/>
    <property type="molecule type" value="Genomic_DNA"/>
</dbReference>
<organism evidence="1 2">
    <name type="scientific">Cetraspora pellucida</name>
    <dbReference type="NCBI Taxonomy" id="1433469"/>
    <lineage>
        <taxon>Eukaryota</taxon>
        <taxon>Fungi</taxon>
        <taxon>Fungi incertae sedis</taxon>
        <taxon>Mucoromycota</taxon>
        <taxon>Glomeromycotina</taxon>
        <taxon>Glomeromycetes</taxon>
        <taxon>Diversisporales</taxon>
        <taxon>Gigasporaceae</taxon>
        <taxon>Cetraspora</taxon>
    </lineage>
</organism>
<feature type="non-terminal residue" evidence="1">
    <location>
        <position position="127"/>
    </location>
</feature>